<keyword evidence="1 3" id="KW-0479">Metal-binding</keyword>
<dbReference type="Gene3D" id="3.30.50.10">
    <property type="entry name" value="Erythroid Transcription Factor GATA-1, subunit A"/>
    <property type="match status" value="1"/>
</dbReference>
<dbReference type="STRING" id="1166073.SAMN05192530_101206"/>
<evidence type="ECO:0000256" key="4">
    <source>
        <dbReference type="SAM" id="MobiDB-lite"/>
    </source>
</evidence>
<feature type="binding site" evidence="3">
    <location>
        <position position="10"/>
    </location>
    <ligand>
        <name>Zn(2+)</name>
        <dbReference type="ChEBI" id="CHEBI:29105"/>
    </ligand>
</feature>
<comment type="cofactor">
    <cofactor evidence="3">
        <name>Zn(2+)</name>
        <dbReference type="ChEBI" id="CHEBI:29105"/>
    </cofactor>
    <text evidence="3">Binds 1 zinc ion.</text>
</comment>
<dbReference type="HAMAP" id="MF_00649">
    <property type="entry name" value="DNA_gyrase_inhibitor_YacG"/>
    <property type="match status" value="1"/>
</dbReference>
<reference evidence="5 6" key="1">
    <citation type="submission" date="2016-10" db="EMBL/GenBank/DDBJ databases">
        <authorList>
            <person name="de Groot N.N."/>
        </authorList>
    </citation>
    <scope>NUCLEOTIDE SEQUENCE [LARGE SCALE GENOMIC DNA]</scope>
    <source>
        <strain evidence="6">L7-484,KACC 16230,DSM 25025</strain>
    </source>
</reference>
<comment type="subunit">
    <text evidence="3">Interacts with GyrB.</text>
</comment>
<keyword evidence="6" id="KW-1185">Reference proteome</keyword>
<organism evidence="5 6">
    <name type="scientific">Aureimonas jatrophae</name>
    <dbReference type="NCBI Taxonomy" id="1166073"/>
    <lineage>
        <taxon>Bacteria</taxon>
        <taxon>Pseudomonadati</taxon>
        <taxon>Pseudomonadota</taxon>
        <taxon>Alphaproteobacteria</taxon>
        <taxon>Hyphomicrobiales</taxon>
        <taxon>Aurantimonadaceae</taxon>
        <taxon>Aureimonas</taxon>
    </lineage>
</organism>
<keyword evidence="2 3" id="KW-0862">Zinc</keyword>
<dbReference type="EMBL" id="FNIT01000001">
    <property type="protein sequence ID" value="SDN54683.1"/>
    <property type="molecule type" value="Genomic_DNA"/>
</dbReference>
<protein>
    <recommendedName>
        <fullName evidence="3">DNA gyrase inhibitor YacG</fullName>
    </recommendedName>
</protein>
<feature type="region of interest" description="Disordered" evidence="4">
    <location>
        <begin position="43"/>
        <end position="64"/>
    </location>
</feature>
<dbReference type="Proteomes" id="UP000198793">
    <property type="component" value="Unassembled WGS sequence"/>
</dbReference>
<comment type="similarity">
    <text evidence="3">Belongs to the DNA gyrase inhibitor YacG family.</text>
</comment>
<evidence type="ECO:0000313" key="6">
    <source>
        <dbReference type="Proteomes" id="UP000198793"/>
    </source>
</evidence>
<dbReference type="PANTHER" id="PTHR36150:SF1">
    <property type="entry name" value="DNA GYRASE INHIBITOR YACG"/>
    <property type="match status" value="1"/>
</dbReference>
<dbReference type="GO" id="GO:0008270">
    <property type="term" value="F:zinc ion binding"/>
    <property type="evidence" value="ECO:0007669"/>
    <property type="project" value="UniProtKB-UniRule"/>
</dbReference>
<dbReference type="PANTHER" id="PTHR36150">
    <property type="entry name" value="DNA GYRASE INHIBITOR YACG"/>
    <property type="match status" value="1"/>
</dbReference>
<dbReference type="GO" id="GO:0008657">
    <property type="term" value="F:DNA topoisomerase type II (double strand cut, ATP-hydrolyzing) inhibitor activity"/>
    <property type="evidence" value="ECO:0007669"/>
    <property type="project" value="UniProtKB-UniRule"/>
</dbReference>
<evidence type="ECO:0000256" key="2">
    <source>
        <dbReference type="ARBA" id="ARBA00022833"/>
    </source>
</evidence>
<sequence>MTPLRPRRKCPECGHPSERETFPFCSPRCKAVDLNRWLSGAYVIPGPSVGADTMPDDDEDRSRN</sequence>
<feature type="binding site" evidence="3">
    <location>
        <position position="25"/>
    </location>
    <ligand>
        <name>Zn(2+)</name>
        <dbReference type="ChEBI" id="CHEBI:29105"/>
    </ligand>
</feature>
<evidence type="ECO:0000256" key="3">
    <source>
        <dbReference type="HAMAP-Rule" id="MF_00649"/>
    </source>
</evidence>
<proteinExistence type="inferred from homology"/>
<comment type="function">
    <text evidence="3">Inhibits all the catalytic activities of DNA gyrase by preventing its interaction with DNA. Acts by binding directly to the C-terminal domain of GyrB, which probably disrupts DNA binding by the gyrase.</text>
</comment>
<dbReference type="Pfam" id="PF03884">
    <property type="entry name" value="YacG"/>
    <property type="match status" value="1"/>
</dbReference>
<accession>A0A1H0CA11</accession>
<gene>
    <name evidence="3" type="primary">yacG</name>
    <name evidence="5" type="ORF">SAMN05192530_101206</name>
</gene>
<feature type="compositionally biased region" description="Acidic residues" evidence="4">
    <location>
        <begin position="54"/>
        <end position="64"/>
    </location>
</feature>
<name>A0A1H0CA11_9HYPH</name>
<dbReference type="NCBIfam" id="NF002362">
    <property type="entry name" value="PRK01343.1"/>
    <property type="match status" value="1"/>
</dbReference>
<dbReference type="AlphaFoldDB" id="A0A1H0CA11"/>
<dbReference type="InterPro" id="IPR013088">
    <property type="entry name" value="Znf_NHR/GATA"/>
</dbReference>
<dbReference type="InterPro" id="IPR005584">
    <property type="entry name" value="DNA_gyrase_inhibitor_YacG"/>
</dbReference>
<feature type="binding site" evidence="3">
    <location>
        <position position="13"/>
    </location>
    <ligand>
        <name>Zn(2+)</name>
        <dbReference type="ChEBI" id="CHEBI:29105"/>
    </ligand>
</feature>
<feature type="binding site" evidence="3">
    <location>
        <position position="29"/>
    </location>
    <ligand>
        <name>Zn(2+)</name>
        <dbReference type="ChEBI" id="CHEBI:29105"/>
    </ligand>
</feature>
<evidence type="ECO:0000256" key="1">
    <source>
        <dbReference type="ARBA" id="ARBA00022723"/>
    </source>
</evidence>
<dbReference type="SUPFAM" id="SSF57716">
    <property type="entry name" value="Glucocorticoid receptor-like (DNA-binding domain)"/>
    <property type="match status" value="1"/>
</dbReference>
<evidence type="ECO:0000313" key="5">
    <source>
        <dbReference type="EMBL" id="SDN54683.1"/>
    </source>
</evidence>
<dbReference type="GO" id="GO:0006355">
    <property type="term" value="P:regulation of DNA-templated transcription"/>
    <property type="evidence" value="ECO:0007669"/>
    <property type="project" value="InterPro"/>
</dbReference>